<dbReference type="PROSITE" id="PS50883">
    <property type="entry name" value="EAL"/>
    <property type="match status" value="1"/>
</dbReference>
<dbReference type="Gene3D" id="3.20.20.450">
    <property type="entry name" value="EAL domain"/>
    <property type="match status" value="1"/>
</dbReference>
<comment type="caution">
    <text evidence="6">The sequence shown here is derived from an EMBL/GenBank/DDBJ whole genome shotgun (WGS) entry which is preliminary data.</text>
</comment>
<dbReference type="CDD" id="cd01949">
    <property type="entry name" value="GGDEF"/>
    <property type="match status" value="1"/>
</dbReference>
<dbReference type="EMBL" id="JBHFNS010000093">
    <property type="protein sequence ID" value="MFB2938990.1"/>
    <property type="molecule type" value="Genomic_DNA"/>
</dbReference>
<dbReference type="SUPFAM" id="SSF55073">
    <property type="entry name" value="Nucleotide cyclase"/>
    <property type="match status" value="1"/>
</dbReference>
<reference evidence="6 7" key="1">
    <citation type="submission" date="2024-09" db="EMBL/GenBank/DDBJ databases">
        <title>Floridaenema gen nov. (Aerosakkonemataceae, Aerosakkonematales ord. nov., Cyanobacteria) from benthic tropical and subtropical fresh waters, with the description of four new species.</title>
        <authorList>
            <person name="Moretto J.A."/>
            <person name="Berthold D.E."/>
            <person name="Lefler F.W."/>
            <person name="Huang I.-S."/>
            <person name="Laughinghouse H. IV."/>
        </authorList>
    </citation>
    <scope>NUCLEOTIDE SEQUENCE [LARGE SCALE GENOMIC DNA]</scope>
    <source>
        <strain evidence="6 7">BLCC-F154</strain>
    </source>
</reference>
<dbReference type="PROSITE" id="PS50112">
    <property type="entry name" value="PAS"/>
    <property type="match status" value="2"/>
</dbReference>
<feature type="domain" description="GGDEF" evidence="5">
    <location>
        <begin position="346"/>
        <end position="479"/>
    </location>
</feature>
<dbReference type="InterPro" id="IPR000160">
    <property type="entry name" value="GGDEF_dom"/>
</dbReference>
<dbReference type="PANTHER" id="PTHR44757">
    <property type="entry name" value="DIGUANYLATE CYCLASE DGCP"/>
    <property type="match status" value="1"/>
</dbReference>
<feature type="domain" description="EAL" evidence="4">
    <location>
        <begin position="493"/>
        <end position="749"/>
    </location>
</feature>
<dbReference type="InterPro" id="IPR035919">
    <property type="entry name" value="EAL_sf"/>
</dbReference>
<sequence length="754" mass="86021">MEDQENTIVKLHQIVDELQAEIRTLREQKTIAQETLQAIHLGEVDAVVVSTDRGEQVFTLHGVDYVYRLFVEQMGEGSATVSLEGFILYSNQKFAKLLGYPLETVIGSRFTNFVAPQDLAKFEAFWQQSQNQIEISEELSLISSQGNQIAIQLSLTQLNLGNVSIYCLIITDLTEYKRNEEALRESEERFRKSFIDSPFPMIIYADNGEIIEINQAWRELSGYSINDIPTMGNWLESAFGENPDIMLSLVQRIYEIDRKVNQGEYIIKTRWGEKRVWNFHSLPLSKLPDQRRTFISMAIDVTDRNRAEELLRRNALYDALTGLPNRILLMDRIEQAIQHLKRDQNYLFAVLFLDLDRFKLINDTLGHETGDKVLIACGKKFSQSVRSGDTIARLGGDEFIILLQDLNSREEAIQIAERILNCLNLPILIQEQQLFITASMGIAFSSKKIVHPTEILSNADLAMYDAKHIGKACYRIFEPALHQRTTRKLEVEKMELEVALSEALKHKEFILYYQPIFSLITSNLVGFEALVRWKHPEKGLIPPNKFISIAEETGLIIPLSEWILAEACHQMKAWQEQFENAASLRISVNVSGRQLKESNSIEKIDEILTATGLKGSNLKLEITESLLMENRESFRYFLKQMKHRGIELSIDDFGTGYSSLSYLHRLPFNTVKIDRSFITNIYSEENSINIVQAIITLAHQLSINVIAEGIETEQQFRILQGLGCEFGQGYLFAKPLDVEAAQGVLMAMVNSSIS</sequence>
<dbReference type="PROSITE" id="PS50113">
    <property type="entry name" value="PAC"/>
    <property type="match status" value="1"/>
</dbReference>
<dbReference type="Pfam" id="PF13188">
    <property type="entry name" value="PAS_8"/>
    <property type="match status" value="1"/>
</dbReference>
<proteinExistence type="predicted"/>
<feature type="domain" description="PAC" evidence="3">
    <location>
        <begin position="135"/>
        <end position="185"/>
    </location>
</feature>
<dbReference type="NCBIfam" id="TIGR00254">
    <property type="entry name" value="GGDEF"/>
    <property type="match status" value="1"/>
</dbReference>
<dbReference type="PROSITE" id="PS50887">
    <property type="entry name" value="GGDEF"/>
    <property type="match status" value="1"/>
</dbReference>
<evidence type="ECO:0000313" key="6">
    <source>
        <dbReference type="EMBL" id="MFB2938990.1"/>
    </source>
</evidence>
<keyword evidence="7" id="KW-1185">Reference proteome</keyword>
<protein>
    <submittedName>
        <fullName evidence="6">EAL domain-containing protein</fullName>
    </submittedName>
</protein>
<dbReference type="Proteomes" id="UP001576776">
    <property type="component" value="Unassembled WGS sequence"/>
</dbReference>
<name>A0ABV4YJI2_9CYAN</name>
<dbReference type="SUPFAM" id="SSF141868">
    <property type="entry name" value="EAL domain-like"/>
    <property type="match status" value="1"/>
</dbReference>
<dbReference type="Pfam" id="PF00990">
    <property type="entry name" value="GGDEF"/>
    <property type="match status" value="1"/>
</dbReference>
<feature type="domain" description="PAS" evidence="2">
    <location>
        <begin position="63"/>
        <end position="123"/>
    </location>
</feature>
<dbReference type="InterPro" id="IPR000014">
    <property type="entry name" value="PAS"/>
</dbReference>
<dbReference type="SUPFAM" id="SSF55785">
    <property type="entry name" value="PYP-like sensor domain (PAS domain)"/>
    <property type="match status" value="2"/>
</dbReference>
<evidence type="ECO:0000259" key="4">
    <source>
        <dbReference type="PROSITE" id="PS50883"/>
    </source>
</evidence>
<dbReference type="Pfam" id="PF13426">
    <property type="entry name" value="PAS_9"/>
    <property type="match status" value="1"/>
</dbReference>
<dbReference type="InterPro" id="IPR001633">
    <property type="entry name" value="EAL_dom"/>
</dbReference>
<dbReference type="Gene3D" id="3.30.450.20">
    <property type="entry name" value="PAS domain"/>
    <property type="match status" value="2"/>
</dbReference>
<dbReference type="Gene3D" id="3.30.70.270">
    <property type="match status" value="1"/>
</dbReference>
<evidence type="ECO:0000259" key="2">
    <source>
        <dbReference type="PROSITE" id="PS50112"/>
    </source>
</evidence>
<dbReference type="InterPro" id="IPR035965">
    <property type="entry name" value="PAS-like_dom_sf"/>
</dbReference>
<dbReference type="CDD" id="cd00130">
    <property type="entry name" value="PAS"/>
    <property type="match status" value="2"/>
</dbReference>
<dbReference type="SMART" id="SM00267">
    <property type="entry name" value="GGDEF"/>
    <property type="match status" value="1"/>
</dbReference>
<dbReference type="PANTHER" id="PTHR44757:SF2">
    <property type="entry name" value="BIOFILM ARCHITECTURE MAINTENANCE PROTEIN MBAA"/>
    <property type="match status" value="1"/>
</dbReference>
<feature type="domain" description="PAS" evidence="2">
    <location>
        <begin position="186"/>
        <end position="228"/>
    </location>
</feature>
<dbReference type="InterPro" id="IPR029787">
    <property type="entry name" value="Nucleotide_cyclase"/>
</dbReference>
<dbReference type="InterPro" id="IPR052155">
    <property type="entry name" value="Biofilm_reg_signaling"/>
</dbReference>
<accession>A0ABV4YJI2</accession>
<evidence type="ECO:0000256" key="1">
    <source>
        <dbReference type="SAM" id="Coils"/>
    </source>
</evidence>
<gene>
    <name evidence="6" type="ORF">ACE1B6_27370</name>
</gene>
<dbReference type="RefSeq" id="WP_413260466.1">
    <property type="nucleotide sequence ID" value="NZ_JBHFNS010000093.1"/>
</dbReference>
<evidence type="ECO:0000259" key="5">
    <source>
        <dbReference type="PROSITE" id="PS50887"/>
    </source>
</evidence>
<dbReference type="InterPro" id="IPR000700">
    <property type="entry name" value="PAS-assoc_C"/>
</dbReference>
<dbReference type="Pfam" id="PF00563">
    <property type="entry name" value="EAL"/>
    <property type="match status" value="1"/>
</dbReference>
<dbReference type="NCBIfam" id="TIGR00229">
    <property type="entry name" value="sensory_box"/>
    <property type="match status" value="2"/>
</dbReference>
<dbReference type="InterPro" id="IPR043128">
    <property type="entry name" value="Rev_trsase/Diguanyl_cyclase"/>
</dbReference>
<organism evidence="6 7">
    <name type="scientific">Floridaenema fluviatile BLCC-F154</name>
    <dbReference type="NCBI Taxonomy" id="3153640"/>
    <lineage>
        <taxon>Bacteria</taxon>
        <taxon>Bacillati</taxon>
        <taxon>Cyanobacteriota</taxon>
        <taxon>Cyanophyceae</taxon>
        <taxon>Oscillatoriophycideae</taxon>
        <taxon>Aerosakkonematales</taxon>
        <taxon>Aerosakkonemataceae</taxon>
        <taxon>Floridanema</taxon>
        <taxon>Floridanema fluviatile</taxon>
    </lineage>
</organism>
<feature type="coiled-coil region" evidence="1">
    <location>
        <begin position="1"/>
        <end position="35"/>
    </location>
</feature>
<dbReference type="SMART" id="SM00091">
    <property type="entry name" value="PAS"/>
    <property type="match status" value="2"/>
</dbReference>
<evidence type="ECO:0000313" key="7">
    <source>
        <dbReference type="Proteomes" id="UP001576776"/>
    </source>
</evidence>
<dbReference type="SMART" id="SM00052">
    <property type="entry name" value="EAL"/>
    <property type="match status" value="1"/>
</dbReference>
<evidence type="ECO:0000259" key="3">
    <source>
        <dbReference type="PROSITE" id="PS50113"/>
    </source>
</evidence>
<keyword evidence="1" id="KW-0175">Coiled coil</keyword>
<dbReference type="CDD" id="cd01948">
    <property type="entry name" value="EAL"/>
    <property type="match status" value="1"/>
</dbReference>